<dbReference type="PANTHER" id="PTHR31203:SF1">
    <property type="entry name" value="BETA-KERATIN-RELATED PROTEIN-RELATED"/>
    <property type="match status" value="1"/>
</dbReference>
<feature type="non-terminal residue" evidence="6">
    <location>
        <position position="1"/>
    </location>
</feature>
<dbReference type="InterPro" id="IPR003461">
    <property type="entry name" value="Keratin"/>
</dbReference>
<comment type="caution">
    <text evidence="6">The sequence shown here is derived from an EMBL/GenBank/DDBJ whole genome shotgun (WGS) entry which is preliminary data.</text>
</comment>
<comment type="similarity">
    <text evidence="1 5">Belongs to the avian keratin family.</text>
</comment>
<evidence type="ECO:0000256" key="1">
    <source>
        <dbReference type="ARBA" id="ARBA00008702"/>
    </source>
</evidence>
<keyword evidence="3 5" id="KW-0416">Keratin</keyword>
<protein>
    <recommendedName>
        <fullName evidence="5">Keratin</fullName>
    </recommendedName>
</protein>
<dbReference type="Pfam" id="PF02422">
    <property type="entry name" value="Keratin"/>
    <property type="match status" value="1"/>
</dbReference>
<reference evidence="6" key="1">
    <citation type="submission" date="2021-05" db="EMBL/GenBank/DDBJ databases">
        <title>A comprehensive genomic history of the evolution of penguins.</title>
        <authorList>
            <person name="Bi X."/>
        </authorList>
    </citation>
    <scope>NUCLEOTIDE SEQUENCE</scope>
    <source>
        <strain evidence="6">Gentoo_SouthGeorgia</strain>
        <tissue evidence="6">Blood</tissue>
    </source>
</reference>
<evidence type="ECO:0000256" key="4">
    <source>
        <dbReference type="ARBA" id="ARBA00022990"/>
    </source>
</evidence>
<accession>A0AA40GMP3</accession>
<organism evidence="6 7">
    <name type="scientific">Pygoscelis papua</name>
    <name type="common">Gentoo penguin</name>
    <dbReference type="NCBI Taxonomy" id="30457"/>
    <lineage>
        <taxon>Eukaryota</taxon>
        <taxon>Metazoa</taxon>
        <taxon>Chordata</taxon>
        <taxon>Craniata</taxon>
        <taxon>Vertebrata</taxon>
        <taxon>Euteleostomi</taxon>
        <taxon>Archelosauria</taxon>
        <taxon>Archosauria</taxon>
        <taxon>Dinosauria</taxon>
        <taxon>Saurischia</taxon>
        <taxon>Theropoda</taxon>
        <taxon>Coelurosauria</taxon>
        <taxon>Aves</taxon>
        <taxon>Neognathae</taxon>
        <taxon>Neoaves</taxon>
        <taxon>Aequornithes</taxon>
        <taxon>Sphenisciformes</taxon>
        <taxon>Spheniscidae</taxon>
        <taxon>Pygoscelis</taxon>
    </lineage>
</organism>
<comment type="subunit">
    <text evidence="2 5">The avian keratins (F-ker, S-ker, C-ker and B-ker) are a complex mixture of very similar polypeptides.</text>
</comment>
<dbReference type="PANTHER" id="PTHR31203">
    <property type="entry name" value="BETA-KERATIN-RELATED PROTEIN-RELATED"/>
    <property type="match status" value="1"/>
</dbReference>
<feature type="non-terminal residue" evidence="6">
    <location>
        <position position="55"/>
    </location>
</feature>
<dbReference type="AlphaFoldDB" id="A0AA40GMP3"/>
<evidence type="ECO:0000256" key="2">
    <source>
        <dbReference type="ARBA" id="ARBA00011806"/>
    </source>
</evidence>
<evidence type="ECO:0000313" key="6">
    <source>
        <dbReference type="EMBL" id="KAK1188974.1"/>
    </source>
</evidence>
<evidence type="ECO:0000256" key="5">
    <source>
        <dbReference type="RuleBase" id="RU364002"/>
    </source>
</evidence>
<evidence type="ECO:0000313" key="7">
    <source>
        <dbReference type="Proteomes" id="UP001177209"/>
    </source>
</evidence>
<keyword evidence="4" id="KW-0007">Acetylation</keyword>
<dbReference type="EMBL" id="JAHCLZ010012853">
    <property type="protein sequence ID" value="KAK1188974.1"/>
    <property type="molecule type" value="Genomic_DNA"/>
</dbReference>
<dbReference type="GO" id="GO:0005882">
    <property type="term" value="C:intermediate filament"/>
    <property type="evidence" value="ECO:0007669"/>
    <property type="project" value="UniProtKB-KW"/>
</dbReference>
<sequence>TLPGPILTSFAQNTAVGSSLSAAVGNALSSQGVPISSGAFGGLGCFSGGRACYPC</sequence>
<gene>
    <name evidence="6" type="primary">Krfb_7</name>
    <name evidence="6" type="ORF">KCX86_0015452</name>
</gene>
<name>A0AA40GMP3_PYGPA</name>
<dbReference type="GO" id="GO:0005200">
    <property type="term" value="F:structural constituent of cytoskeleton"/>
    <property type="evidence" value="ECO:0007669"/>
    <property type="project" value="InterPro"/>
</dbReference>
<evidence type="ECO:0000256" key="3">
    <source>
        <dbReference type="ARBA" id="ARBA00022744"/>
    </source>
</evidence>
<proteinExistence type="inferred from homology"/>
<dbReference type="Proteomes" id="UP001177209">
    <property type="component" value="Unassembled WGS sequence"/>
</dbReference>
<keyword evidence="7" id="KW-1185">Reference proteome</keyword>